<evidence type="ECO:0000313" key="2">
    <source>
        <dbReference type="EMBL" id="KAF6040526.1"/>
    </source>
</evidence>
<organism evidence="2 3">
    <name type="scientific">Bugula neritina</name>
    <name type="common">Brown bryozoan</name>
    <name type="synonym">Sertularia neritina</name>
    <dbReference type="NCBI Taxonomy" id="10212"/>
    <lineage>
        <taxon>Eukaryota</taxon>
        <taxon>Metazoa</taxon>
        <taxon>Spiralia</taxon>
        <taxon>Lophotrochozoa</taxon>
        <taxon>Bryozoa</taxon>
        <taxon>Gymnolaemata</taxon>
        <taxon>Cheilostomatida</taxon>
        <taxon>Flustrina</taxon>
        <taxon>Buguloidea</taxon>
        <taxon>Bugulidae</taxon>
        <taxon>Bugula</taxon>
    </lineage>
</organism>
<proteinExistence type="predicted"/>
<keyword evidence="1" id="KW-0812">Transmembrane</keyword>
<feature type="transmembrane region" description="Helical" evidence="1">
    <location>
        <begin position="12"/>
        <end position="30"/>
    </location>
</feature>
<keyword evidence="3" id="KW-1185">Reference proteome</keyword>
<dbReference type="Proteomes" id="UP000593567">
    <property type="component" value="Unassembled WGS sequence"/>
</dbReference>
<keyword evidence="1" id="KW-1133">Transmembrane helix</keyword>
<evidence type="ECO:0000256" key="1">
    <source>
        <dbReference type="SAM" id="Phobius"/>
    </source>
</evidence>
<comment type="caution">
    <text evidence="2">The sequence shown here is derived from an EMBL/GenBank/DDBJ whole genome shotgun (WGS) entry which is preliminary data.</text>
</comment>
<keyword evidence="1" id="KW-0472">Membrane</keyword>
<reference evidence="2" key="1">
    <citation type="submission" date="2020-06" db="EMBL/GenBank/DDBJ databases">
        <title>Draft genome of Bugula neritina, a colonial animal packing powerful symbionts and potential medicines.</title>
        <authorList>
            <person name="Rayko M."/>
        </authorList>
    </citation>
    <scope>NUCLEOTIDE SEQUENCE [LARGE SCALE GENOMIC DNA]</scope>
    <source>
        <strain evidence="2">Kwan_BN1</strain>
    </source>
</reference>
<protein>
    <submittedName>
        <fullName evidence="2">Uncharacterized protein</fullName>
    </submittedName>
</protein>
<accession>A0A7J7KQR7</accession>
<name>A0A7J7KQR7_BUGNE</name>
<gene>
    <name evidence="2" type="ORF">EB796_001163</name>
</gene>
<dbReference type="EMBL" id="VXIV02000135">
    <property type="protein sequence ID" value="KAF6040526.1"/>
    <property type="molecule type" value="Genomic_DNA"/>
</dbReference>
<evidence type="ECO:0000313" key="3">
    <source>
        <dbReference type="Proteomes" id="UP000593567"/>
    </source>
</evidence>
<dbReference type="AlphaFoldDB" id="A0A7J7KQR7"/>
<sequence length="97" mass="11398">MLPITTFNYNSLNINILCNFLCPVVVLLFLEKNMKEECPYNSVTIYHPVDQETARVEVGDEHTVELPNGDYEITRQHNFKMCTFYILVRSQELYIGY</sequence>